<dbReference type="PANTHER" id="PTHR11786:SF0">
    <property type="entry name" value="ARYLAMINE N-ACETYLTRANSFERASE 4-RELATED"/>
    <property type="match status" value="1"/>
</dbReference>
<evidence type="ECO:0000313" key="3">
    <source>
        <dbReference type="EMBL" id="PXW76481.1"/>
    </source>
</evidence>
<dbReference type="SUPFAM" id="SSF54001">
    <property type="entry name" value="Cysteine proteinases"/>
    <property type="match status" value="1"/>
</dbReference>
<dbReference type="Gene3D" id="3.30.2140.10">
    <property type="entry name" value="Arylamine N-acetyltransferase"/>
    <property type="match status" value="1"/>
</dbReference>
<proteinExistence type="inferred from homology"/>
<dbReference type="GO" id="GO:0016407">
    <property type="term" value="F:acetyltransferase activity"/>
    <property type="evidence" value="ECO:0007669"/>
    <property type="project" value="InterPro"/>
</dbReference>
<evidence type="ECO:0000313" key="4">
    <source>
        <dbReference type="Proteomes" id="UP000248014"/>
    </source>
</evidence>
<dbReference type="EMBL" id="QJJM01000005">
    <property type="protein sequence ID" value="PXW76481.1"/>
    <property type="molecule type" value="Genomic_DNA"/>
</dbReference>
<evidence type="ECO:0000256" key="1">
    <source>
        <dbReference type="ARBA" id="ARBA00006547"/>
    </source>
</evidence>
<dbReference type="AlphaFoldDB" id="A0A2V3V6F3"/>
<reference evidence="3 4" key="1">
    <citation type="submission" date="2018-05" db="EMBL/GenBank/DDBJ databases">
        <title>Genomic Encyclopedia of Type Strains, Phase IV (KMG-IV): sequencing the most valuable type-strain genomes for metagenomic binning, comparative biology and taxonomic classification.</title>
        <authorList>
            <person name="Goeker M."/>
        </authorList>
    </citation>
    <scope>NUCLEOTIDE SEQUENCE [LARGE SCALE GENOMIC DNA]</scope>
    <source>
        <strain evidence="3 4">DSM 3183</strain>
    </source>
</reference>
<comment type="caution">
    <text evidence="3">The sequence shown here is derived from an EMBL/GenBank/DDBJ whole genome shotgun (WGS) entry which is preliminary data.</text>
</comment>
<dbReference type="PANTHER" id="PTHR11786">
    <property type="entry name" value="N-HYDROXYARYLAMINE O-ACETYLTRANSFERASE"/>
    <property type="match status" value="1"/>
</dbReference>
<evidence type="ECO:0000256" key="2">
    <source>
        <dbReference type="RuleBase" id="RU003452"/>
    </source>
</evidence>
<gene>
    <name evidence="3" type="ORF">C7451_105256</name>
</gene>
<dbReference type="OrthoDB" id="7181050at2"/>
<dbReference type="InterPro" id="IPR038765">
    <property type="entry name" value="Papain-like_cys_pep_sf"/>
</dbReference>
<protein>
    <submittedName>
        <fullName evidence="3">N-hydroxyarylamine O-acetyltransferase</fullName>
    </submittedName>
</protein>
<comment type="similarity">
    <text evidence="1 2">Belongs to the arylamine N-acetyltransferase family.</text>
</comment>
<keyword evidence="3" id="KW-0808">Transferase</keyword>
<dbReference type="Pfam" id="PF00797">
    <property type="entry name" value="Acetyltransf_2"/>
    <property type="match status" value="1"/>
</dbReference>
<dbReference type="InterPro" id="IPR001447">
    <property type="entry name" value="Arylamine_N-AcTrfase"/>
</dbReference>
<dbReference type="Gene3D" id="2.40.128.150">
    <property type="entry name" value="Cysteine proteinases"/>
    <property type="match status" value="1"/>
</dbReference>
<accession>A0A2V3V6F3</accession>
<sequence length="266" mass="29508">MSDFLDRYLARLGLAERPRVDLAGLDALLWAQRLAIPYDALDARLRRGVSIDPDAIADKLLSGTRGGYCFELNPLFARALEALGFVVEPLLARVWFRQQPDDPVPPRTHIVLAVRLGGERWLADAGFGGGHVPAMRLAEGAEAAGNDGSVHRLRRDDAFGWMLERHFEGQVRPQYSFTDELAQPADIAMSNHWTATSPESRFIRNVLVSQVTRTGLKSITNDQFSVQDGAETRRTVIEDGVAMRALLQREFGIVLSDDEVQALGLF</sequence>
<keyword evidence="4" id="KW-1185">Reference proteome</keyword>
<organism evidence="3 4">
    <name type="scientific">Blastomonas natatoria</name>
    <dbReference type="NCBI Taxonomy" id="34015"/>
    <lineage>
        <taxon>Bacteria</taxon>
        <taxon>Pseudomonadati</taxon>
        <taxon>Pseudomonadota</taxon>
        <taxon>Alphaproteobacteria</taxon>
        <taxon>Sphingomonadales</taxon>
        <taxon>Sphingomonadaceae</taxon>
        <taxon>Blastomonas</taxon>
    </lineage>
</organism>
<name>A0A2V3V6F3_9SPHN</name>
<dbReference type="Proteomes" id="UP000248014">
    <property type="component" value="Unassembled WGS sequence"/>
</dbReference>
<dbReference type="RefSeq" id="WP_110298502.1">
    <property type="nucleotide sequence ID" value="NZ_QJJM01000005.1"/>
</dbReference>
<dbReference type="PRINTS" id="PR01543">
    <property type="entry name" value="ANATRNSFRASE"/>
</dbReference>